<feature type="region of interest" description="Disordered" evidence="1">
    <location>
        <begin position="55"/>
        <end position="91"/>
    </location>
</feature>
<feature type="domain" description="SpaA-like prealbumin fold" evidence="4">
    <location>
        <begin position="343"/>
        <end position="436"/>
    </location>
</feature>
<dbReference type="AlphaFoldDB" id="A0A8J3LIX6"/>
<evidence type="ECO:0000256" key="1">
    <source>
        <dbReference type="SAM" id="MobiDB-lite"/>
    </source>
</evidence>
<feature type="region of interest" description="Disordered" evidence="1">
    <location>
        <begin position="110"/>
        <end position="143"/>
    </location>
</feature>
<gene>
    <name evidence="5" type="ORF">Pfl04_05680</name>
</gene>
<reference evidence="5" key="1">
    <citation type="submission" date="2021-01" db="EMBL/GenBank/DDBJ databases">
        <title>Whole genome shotgun sequence of Planosporangium flavigriseum NBRC 105377.</title>
        <authorList>
            <person name="Komaki H."/>
            <person name="Tamura T."/>
        </authorList>
    </citation>
    <scope>NUCLEOTIDE SEQUENCE</scope>
    <source>
        <strain evidence="5">NBRC 105377</strain>
    </source>
</reference>
<feature type="transmembrane region" description="Helical" evidence="2">
    <location>
        <begin position="688"/>
        <end position="708"/>
    </location>
</feature>
<feature type="domain" description="SpaA-like prealbumin fold" evidence="4">
    <location>
        <begin position="251"/>
        <end position="331"/>
    </location>
</feature>
<organism evidence="5 6">
    <name type="scientific">Planosporangium flavigriseum</name>
    <dbReference type="NCBI Taxonomy" id="373681"/>
    <lineage>
        <taxon>Bacteria</taxon>
        <taxon>Bacillati</taxon>
        <taxon>Actinomycetota</taxon>
        <taxon>Actinomycetes</taxon>
        <taxon>Micromonosporales</taxon>
        <taxon>Micromonosporaceae</taxon>
        <taxon>Planosporangium</taxon>
    </lineage>
</organism>
<evidence type="ECO:0000259" key="4">
    <source>
        <dbReference type="Pfam" id="PF24514"/>
    </source>
</evidence>
<dbReference type="RefSeq" id="WP_239075279.1">
    <property type="nucleotide sequence ID" value="NZ_BAAAQJ010000008.1"/>
</dbReference>
<accession>A0A8J3LIX6</accession>
<keyword evidence="2" id="KW-0812">Transmembrane</keyword>
<evidence type="ECO:0000313" key="6">
    <source>
        <dbReference type="Proteomes" id="UP000653674"/>
    </source>
</evidence>
<name>A0A8J3LIX6_9ACTN</name>
<comment type="caution">
    <text evidence="5">The sequence shown here is derived from an EMBL/GenBank/DDBJ whole genome shotgun (WGS) entry which is preliminary data.</text>
</comment>
<proteinExistence type="predicted"/>
<evidence type="ECO:0000256" key="2">
    <source>
        <dbReference type="SAM" id="Phobius"/>
    </source>
</evidence>
<evidence type="ECO:0000256" key="3">
    <source>
        <dbReference type="SAM" id="SignalP"/>
    </source>
</evidence>
<dbReference type="EMBL" id="BONU01000003">
    <property type="protein sequence ID" value="GIG72164.1"/>
    <property type="molecule type" value="Genomic_DNA"/>
</dbReference>
<evidence type="ECO:0000313" key="5">
    <source>
        <dbReference type="EMBL" id="GIG72164.1"/>
    </source>
</evidence>
<keyword evidence="2" id="KW-0472">Membrane</keyword>
<keyword evidence="6" id="KW-1185">Reference proteome</keyword>
<protein>
    <recommendedName>
        <fullName evidence="4">SpaA-like prealbumin fold domain-containing protein</fullName>
    </recommendedName>
</protein>
<keyword evidence="2" id="KW-1133">Transmembrane helix</keyword>
<feature type="chain" id="PRO_5035233368" description="SpaA-like prealbumin fold domain-containing protein" evidence="3">
    <location>
        <begin position="24"/>
        <end position="713"/>
    </location>
</feature>
<sequence>MLSGLLGALIVVNCLGVPGPARAADAVPPASSSSSATRYQVTFVARSCDSYQDVTAGQVRGDDGETLGRPGRDSPYRPGQPVDPRLEDGTDAGCKDLSGWRFTLGSGHERKGRYSTVTGRPVTTPATVGSAPQLDQTGKDTGSKLSGAVTVALTDEQVGLAMRRQLWVQGGTPDKPVGDGYAFGALRCAVDGRTAGNLQWLSFPPGVRHVFCYAYYVKGAEDSGTVMVRMRATRPVGFPQQVRFAGGLSFTADGAFTLASSGDQVEAAFTRAPAGYRIQPAVPAGWRLAGAACTASRADGRPERSRSTVDAATGATAVTLAADDIVVCTYSMEPPAAQPGLRLSVLSPGAGGTFGLTVAGGAGQPALTATTGDNGTAVAASGADLTTLAPGRYTVTVAPPAGPWTLTGVLCNGAPASVTALTFTIDLASGAPLECVLGLARKPPALRLHTVTTGGVATAAFAVASLDGAGAGWWAAASTTGYGVPEPATGDVPRDLPFGTYLVTAIPPRSTRTTGWRLTALRCDQGTAMAGTTVRVALTPGGPDPVCTATYQADPTTRFGVTLQAKGSTSGRKGPAVVEVSCADGSGGRLVLAPDATGPVALPEPLAFLESTSCRIEQTATGAAGTSTVTVSAVRRPSTGDRPLELPAELTVARDVAEYTVAVTAEFGEPTATAARASILDEMSTVPVILAAIGVFGFGTLVLLGVFLRRRAM</sequence>
<dbReference type="InterPro" id="IPR055371">
    <property type="entry name" value="SpaA_PFL_dom_4"/>
</dbReference>
<keyword evidence="3" id="KW-0732">Signal</keyword>
<feature type="signal peptide" evidence="3">
    <location>
        <begin position="1"/>
        <end position="23"/>
    </location>
</feature>
<dbReference type="Proteomes" id="UP000653674">
    <property type="component" value="Unassembled WGS sequence"/>
</dbReference>
<dbReference type="Pfam" id="PF24514">
    <property type="entry name" value="SpaA_4"/>
    <property type="match status" value="2"/>
</dbReference>